<feature type="region of interest" description="Disordered" evidence="1">
    <location>
        <begin position="84"/>
        <end position="132"/>
    </location>
</feature>
<keyword evidence="3" id="KW-1185">Reference proteome</keyword>
<evidence type="ECO:0000313" key="2">
    <source>
        <dbReference type="EMBL" id="OQV13205.1"/>
    </source>
</evidence>
<sequence>MQAEDNLLKYVNDRLRFIDETNPHATEEEKAIHLFEGFPPHLKSEFVTDMPNTIIAVKKTNLELQVADLNNQLTAFLKQQAEQQKLQANEPRRQPPNNQWVPDGRPICRSCGKQQPAMSNQSPCHSSQYQPPIAPCQSQQMFPQLEQSATMNAVQAGSSFPALPPTETATFYASPQQVEQQQLEFVSEATVSVASERLAMDSGRVLACPTFRSPLPRLREEELATLEEEEQVMSPRPKDAAAVRSFVDTVMYYSKYLPALATVAHLLIKMSRKGET</sequence>
<proteinExistence type="predicted"/>
<evidence type="ECO:0000256" key="1">
    <source>
        <dbReference type="SAM" id="MobiDB-lite"/>
    </source>
</evidence>
<protein>
    <submittedName>
        <fullName evidence="2">Uncharacterized protein</fullName>
    </submittedName>
</protein>
<feature type="compositionally biased region" description="Polar residues" evidence="1">
    <location>
        <begin position="112"/>
        <end position="132"/>
    </location>
</feature>
<comment type="caution">
    <text evidence="2">The sequence shown here is derived from an EMBL/GenBank/DDBJ whole genome shotgun (WGS) entry which is preliminary data.</text>
</comment>
<dbReference type="EMBL" id="MTYJ01000128">
    <property type="protein sequence ID" value="OQV13205.1"/>
    <property type="molecule type" value="Genomic_DNA"/>
</dbReference>
<reference evidence="3" key="1">
    <citation type="submission" date="2017-01" db="EMBL/GenBank/DDBJ databases">
        <title>Comparative genomics of anhydrobiosis in the tardigrade Hypsibius dujardini.</title>
        <authorList>
            <person name="Yoshida Y."/>
            <person name="Koutsovoulos G."/>
            <person name="Laetsch D."/>
            <person name="Stevens L."/>
            <person name="Kumar S."/>
            <person name="Horikawa D."/>
            <person name="Ishino K."/>
            <person name="Komine S."/>
            <person name="Tomita M."/>
            <person name="Blaxter M."/>
            <person name="Arakawa K."/>
        </authorList>
    </citation>
    <scope>NUCLEOTIDE SEQUENCE [LARGE SCALE GENOMIC DNA]</scope>
    <source>
        <strain evidence="3">Z151</strain>
    </source>
</reference>
<dbReference type="Proteomes" id="UP000192578">
    <property type="component" value="Unassembled WGS sequence"/>
</dbReference>
<accession>A0A1W0WDB6</accession>
<gene>
    <name evidence="2" type="ORF">BV898_12529</name>
</gene>
<dbReference type="AlphaFoldDB" id="A0A1W0WDB6"/>
<organism evidence="2 3">
    <name type="scientific">Hypsibius exemplaris</name>
    <name type="common">Freshwater tardigrade</name>
    <dbReference type="NCBI Taxonomy" id="2072580"/>
    <lineage>
        <taxon>Eukaryota</taxon>
        <taxon>Metazoa</taxon>
        <taxon>Ecdysozoa</taxon>
        <taxon>Tardigrada</taxon>
        <taxon>Eutardigrada</taxon>
        <taxon>Parachela</taxon>
        <taxon>Hypsibioidea</taxon>
        <taxon>Hypsibiidae</taxon>
        <taxon>Hypsibius</taxon>
    </lineage>
</organism>
<dbReference type="OrthoDB" id="427924at2759"/>
<name>A0A1W0WDB6_HYPEX</name>
<evidence type="ECO:0000313" key="3">
    <source>
        <dbReference type="Proteomes" id="UP000192578"/>
    </source>
</evidence>